<organism evidence="1 2">
    <name type="scientific">Paenibacillus ottowii</name>
    <dbReference type="NCBI Taxonomy" id="2315729"/>
    <lineage>
        <taxon>Bacteria</taxon>
        <taxon>Bacillati</taxon>
        <taxon>Bacillota</taxon>
        <taxon>Bacilli</taxon>
        <taxon>Bacillales</taxon>
        <taxon>Paenibacillaceae</taxon>
        <taxon>Paenibacillus</taxon>
    </lineage>
</organism>
<sequence length="101" mass="11790">MTDITEEQQKLFKEFQELNAERNMLILEQMTYNVLFDGLFATVRSRGEHLNQRTLAKIILELQDTVNTINRRLVLVELDKEIVSSKLGDSLWILLLKADLI</sequence>
<dbReference type="EMBL" id="VIJZ01000002">
    <property type="protein sequence ID" value="TQS00370.1"/>
    <property type="molecule type" value="Genomic_DNA"/>
</dbReference>
<protein>
    <submittedName>
        <fullName evidence="1">Uncharacterized protein</fullName>
    </submittedName>
</protein>
<name>A0ABY3BEE3_9BACL</name>
<reference evidence="1 2" key="1">
    <citation type="submission" date="2019-07" db="EMBL/GenBank/DDBJ databases">
        <title>Paenibacillus ottowii sp. nov. isolated from a fermentation system processing bovine manure.</title>
        <authorList>
            <person name="Velazquez L.F."/>
            <person name="Rajbanshi S."/>
            <person name="Guan S."/>
            <person name="Hinchee M."/>
            <person name="Welsh A."/>
        </authorList>
    </citation>
    <scope>NUCLEOTIDE SEQUENCE [LARGE SCALE GENOMIC DNA]</scope>
    <source>
        <strain evidence="1 2">MS2379</strain>
    </source>
</reference>
<dbReference type="RefSeq" id="WP_142612133.1">
    <property type="nucleotide sequence ID" value="NZ_VIJZ01000002.1"/>
</dbReference>
<dbReference type="Proteomes" id="UP000319219">
    <property type="component" value="Unassembled WGS sequence"/>
</dbReference>
<evidence type="ECO:0000313" key="1">
    <source>
        <dbReference type="EMBL" id="TQS00370.1"/>
    </source>
</evidence>
<gene>
    <name evidence="1" type="ORF">FKV70_06230</name>
</gene>
<proteinExistence type="predicted"/>
<accession>A0ABY3BEE3</accession>
<comment type="caution">
    <text evidence="1">The sequence shown here is derived from an EMBL/GenBank/DDBJ whole genome shotgun (WGS) entry which is preliminary data.</text>
</comment>
<keyword evidence="2" id="KW-1185">Reference proteome</keyword>
<evidence type="ECO:0000313" key="2">
    <source>
        <dbReference type="Proteomes" id="UP000319219"/>
    </source>
</evidence>